<dbReference type="PANTHER" id="PTHR18919">
    <property type="entry name" value="ACETYL-COA C-ACYLTRANSFERASE"/>
    <property type="match status" value="1"/>
</dbReference>
<dbReference type="InterPro" id="IPR002155">
    <property type="entry name" value="Thiolase"/>
</dbReference>
<feature type="active site" description="Proton acceptor" evidence="6">
    <location>
        <position position="378"/>
    </location>
</feature>
<dbReference type="FunFam" id="3.40.47.10:FF:000007">
    <property type="entry name" value="acetyl-CoA acetyltransferase, mitochondrial"/>
    <property type="match status" value="1"/>
</dbReference>
<comment type="similarity">
    <text evidence="1 7">Belongs to the thiolase-like superfamily. Thiolase family.</text>
</comment>
<evidence type="ECO:0000313" key="11">
    <source>
        <dbReference type="Proteomes" id="UP000003688"/>
    </source>
</evidence>
<evidence type="ECO:0000313" key="10">
    <source>
        <dbReference type="EMBL" id="EEF59269.1"/>
    </source>
</evidence>
<feature type="active site" description="Acyl-thioester intermediate" evidence="6">
    <location>
        <position position="89"/>
    </location>
</feature>
<keyword evidence="11" id="KW-1185">Reference proteome</keyword>
<evidence type="ECO:0000259" key="8">
    <source>
        <dbReference type="Pfam" id="PF00108"/>
    </source>
</evidence>
<feature type="domain" description="Thiolase C-terminal" evidence="9">
    <location>
        <begin position="270"/>
        <end position="390"/>
    </location>
</feature>
<evidence type="ECO:0000256" key="6">
    <source>
        <dbReference type="PIRSR" id="PIRSR000429-1"/>
    </source>
</evidence>
<keyword evidence="4" id="KW-0630">Potassium</keyword>
<dbReference type="Pfam" id="PF02803">
    <property type="entry name" value="Thiolase_C"/>
    <property type="match status" value="1"/>
</dbReference>
<dbReference type="InterPro" id="IPR020617">
    <property type="entry name" value="Thiolase_C"/>
</dbReference>
<dbReference type="SUPFAM" id="SSF53901">
    <property type="entry name" value="Thiolase-like"/>
    <property type="match status" value="2"/>
</dbReference>
<comment type="caution">
    <text evidence="10">The sequence shown here is derived from an EMBL/GenBank/DDBJ whole genome shotgun (WGS) entry which is preliminary data.</text>
</comment>
<feature type="active site" description="Proton acceptor" evidence="6">
    <location>
        <position position="348"/>
    </location>
</feature>
<dbReference type="InterPro" id="IPR020613">
    <property type="entry name" value="Thiolase_CS"/>
</dbReference>
<proteinExistence type="inferred from homology"/>
<dbReference type="EMBL" id="ABOX02000030">
    <property type="protein sequence ID" value="EEF59269.1"/>
    <property type="molecule type" value="Genomic_DNA"/>
</dbReference>
<evidence type="ECO:0000256" key="2">
    <source>
        <dbReference type="ARBA" id="ARBA00022679"/>
    </source>
</evidence>
<keyword evidence="3" id="KW-0479">Metal-binding</keyword>
<dbReference type="PROSITE" id="PS00098">
    <property type="entry name" value="THIOLASE_1"/>
    <property type="match status" value="1"/>
</dbReference>
<dbReference type="PIRSF" id="PIRSF000429">
    <property type="entry name" value="Ac-CoA_Ac_transf"/>
    <property type="match status" value="1"/>
</dbReference>
<protein>
    <submittedName>
        <fullName evidence="10">Acetyl-CoA acetyltransferase</fullName>
        <ecNumber evidence="10">2.3.1.9</ecNumber>
    </submittedName>
</protein>
<dbReference type="GO" id="GO:0003985">
    <property type="term" value="F:acetyl-CoA C-acetyltransferase activity"/>
    <property type="evidence" value="ECO:0007669"/>
    <property type="project" value="UniProtKB-EC"/>
</dbReference>
<dbReference type="Gene3D" id="3.40.47.10">
    <property type="match status" value="2"/>
</dbReference>
<dbReference type="OrthoDB" id="2774224at2"/>
<dbReference type="GO" id="GO:0006635">
    <property type="term" value="P:fatty acid beta-oxidation"/>
    <property type="evidence" value="ECO:0007669"/>
    <property type="project" value="TreeGrafter"/>
</dbReference>
<dbReference type="RefSeq" id="WP_007416710.1">
    <property type="nucleotide sequence ID" value="NZ_ABOX02000030.1"/>
</dbReference>
<feature type="domain" description="Thiolase N-terminal" evidence="8">
    <location>
        <begin position="5"/>
        <end position="262"/>
    </location>
</feature>
<dbReference type="InterPro" id="IPR020616">
    <property type="entry name" value="Thiolase_N"/>
</dbReference>
<sequence>MLRNVYLAGGARTAVGSFGGAFESMPAPALGSITIHAALERAGIPANQVDEVIFGNVLSAGLGQNVARQAGMGAGLAPDVGATTVNKVCGSSLKSVMLAAQAIQCGDARVVIAGGTENMSRAPYLLEKARNGYRMGNGELIDSLIKDGLWDVYNNLHMGTCGDRCAEKYAFSRQQQDDYAVESFKRAVAASARGSFASEIVPVAVTAGKETVTVKEDETPKKFNEEKLRKLRPAFGKEGTITAGNASSINDGAAAIAVLSEEKMKELGVKPQAKILGYATFSREPELFTIAPVSAISRLLERLSLKVQDVDLFEINEAFAVVTMAAMKDLNIPHDKVNVHGGAIALGHPIGASGARTLVTLLNAMKERGAKIGINALCIGGGEAVAMAVELC</sequence>
<organism evidence="10 11">
    <name type="scientific">Pedosphaera parvula (strain Ellin514)</name>
    <dbReference type="NCBI Taxonomy" id="320771"/>
    <lineage>
        <taxon>Bacteria</taxon>
        <taxon>Pseudomonadati</taxon>
        <taxon>Verrucomicrobiota</taxon>
        <taxon>Pedosphaerae</taxon>
        <taxon>Pedosphaerales</taxon>
        <taxon>Pedosphaeraceae</taxon>
        <taxon>Pedosphaera</taxon>
    </lineage>
</organism>
<accession>B9XLM1</accession>
<dbReference type="PROSITE" id="PS00737">
    <property type="entry name" value="THIOLASE_2"/>
    <property type="match status" value="1"/>
</dbReference>
<dbReference type="STRING" id="320771.Cflav_PD2120"/>
<dbReference type="EC" id="2.3.1.9" evidence="10"/>
<evidence type="ECO:0000256" key="3">
    <source>
        <dbReference type="ARBA" id="ARBA00022723"/>
    </source>
</evidence>
<keyword evidence="5 7" id="KW-0012">Acyltransferase</keyword>
<dbReference type="GO" id="GO:0046872">
    <property type="term" value="F:metal ion binding"/>
    <property type="evidence" value="ECO:0007669"/>
    <property type="project" value="UniProtKB-KW"/>
</dbReference>
<dbReference type="NCBIfam" id="TIGR01930">
    <property type="entry name" value="AcCoA-C-Actrans"/>
    <property type="match status" value="1"/>
</dbReference>
<dbReference type="AlphaFoldDB" id="B9XLM1"/>
<dbReference type="CDD" id="cd00751">
    <property type="entry name" value="thiolase"/>
    <property type="match status" value="1"/>
</dbReference>
<dbReference type="Proteomes" id="UP000003688">
    <property type="component" value="Unassembled WGS sequence"/>
</dbReference>
<dbReference type="InterPro" id="IPR020615">
    <property type="entry name" value="Thiolase_acyl_enz_int_AS"/>
</dbReference>
<evidence type="ECO:0000256" key="7">
    <source>
        <dbReference type="RuleBase" id="RU003557"/>
    </source>
</evidence>
<reference evidence="10 11" key="1">
    <citation type="journal article" date="2011" name="J. Bacteriol.">
        <title>Genome sequence of 'Pedosphaera parvula' Ellin514, an aerobic Verrucomicrobial isolate from pasture soil.</title>
        <authorList>
            <person name="Kant R."/>
            <person name="van Passel M.W."/>
            <person name="Sangwan P."/>
            <person name="Palva A."/>
            <person name="Lucas S."/>
            <person name="Copeland A."/>
            <person name="Lapidus A."/>
            <person name="Glavina Del Rio T."/>
            <person name="Dalin E."/>
            <person name="Tice H."/>
            <person name="Bruce D."/>
            <person name="Goodwin L."/>
            <person name="Pitluck S."/>
            <person name="Chertkov O."/>
            <person name="Larimer F.W."/>
            <person name="Land M.L."/>
            <person name="Hauser L."/>
            <person name="Brettin T.S."/>
            <person name="Detter J.C."/>
            <person name="Han S."/>
            <person name="de Vos W.M."/>
            <person name="Janssen P.H."/>
            <person name="Smidt H."/>
        </authorList>
    </citation>
    <scope>NUCLEOTIDE SEQUENCE [LARGE SCALE GENOMIC DNA]</scope>
    <source>
        <strain evidence="10 11">Ellin514</strain>
    </source>
</reference>
<evidence type="ECO:0000256" key="4">
    <source>
        <dbReference type="ARBA" id="ARBA00022958"/>
    </source>
</evidence>
<dbReference type="InterPro" id="IPR016039">
    <property type="entry name" value="Thiolase-like"/>
</dbReference>
<evidence type="ECO:0000256" key="1">
    <source>
        <dbReference type="ARBA" id="ARBA00010982"/>
    </source>
</evidence>
<name>B9XLM1_PEDPL</name>
<gene>
    <name evidence="10" type="ORF">Cflav_PD2120</name>
</gene>
<evidence type="ECO:0000256" key="5">
    <source>
        <dbReference type="ARBA" id="ARBA00023315"/>
    </source>
</evidence>
<dbReference type="PANTHER" id="PTHR18919:SF156">
    <property type="entry name" value="ACETYL-COA ACETYLTRANSFERASE, MITOCHONDRIAL"/>
    <property type="match status" value="1"/>
</dbReference>
<dbReference type="Pfam" id="PF00108">
    <property type="entry name" value="Thiolase_N"/>
    <property type="match status" value="1"/>
</dbReference>
<evidence type="ECO:0000259" key="9">
    <source>
        <dbReference type="Pfam" id="PF02803"/>
    </source>
</evidence>
<keyword evidence="2 7" id="KW-0808">Transferase</keyword>